<evidence type="ECO:0008006" key="3">
    <source>
        <dbReference type="Google" id="ProtNLM"/>
    </source>
</evidence>
<evidence type="ECO:0000313" key="1">
    <source>
        <dbReference type="EMBL" id="CAB3730178.1"/>
    </source>
</evidence>
<protein>
    <recommendedName>
        <fullName evidence="3">HTH marR-type domain-containing protein</fullName>
    </recommendedName>
</protein>
<organism evidence="1 2">
    <name type="scientific">Paraburkholderia phenoliruptrix</name>
    <dbReference type="NCBI Taxonomy" id="252970"/>
    <lineage>
        <taxon>Bacteria</taxon>
        <taxon>Pseudomonadati</taxon>
        <taxon>Pseudomonadota</taxon>
        <taxon>Betaproteobacteria</taxon>
        <taxon>Burkholderiales</taxon>
        <taxon>Burkholderiaceae</taxon>
        <taxon>Paraburkholderia</taxon>
    </lineage>
</organism>
<dbReference type="EMBL" id="CADIKB010000040">
    <property type="protein sequence ID" value="CAB3730178.1"/>
    <property type="molecule type" value="Genomic_DNA"/>
</dbReference>
<evidence type="ECO:0000313" key="2">
    <source>
        <dbReference type="Proteomes" id="UP000494249"/>
    </source>
</evidence>
<dbReference type="Proteomes" id="UP000494249">
    <property type="component" value="Unassembled WGS sequence"/>
</dbReference>
<sequence length="105" mass="12036">MTISSIPRVLEFLRDYPNGAYGWQIAAHLEVTDASIGQTLLLLETRNRIKLMWQGKSRAESLWRLPTEREGTTPAVFRAMETLWAMQEVARHRMGQIMVVEVAHA</sequence>
<accession>A0A6J5CB64</accession>
<reference evidence="1 2" key="1">
    <citation type="submission" date="2020-04" db="EMBL/GenBank/DDBJ databases">
        <authorList>
            <person name="De Canck E."/>
        </authorList>
    </citation>
    <scope>NUCLEOTIDE SEQUENCE [LARGE SCALE GENOMIC DNA]</scope>
    <source>
        <strain evidence="1 2">LMG 22037</strain>
    </source>
</reference>
<dbReference type="AlphaFoldDB" id="A0A6J5CB64"/>
<name>A0A6J5CB64_9BURK</name>
<proteinExistence type="predicted"/>
<gene>
    <name evidence="1" type="ORF">LMG22037_05512</name>
</gene>
<dbReference type="RefSeq" id="WP_035483262.1">
    <property type="nucleotide sequence ID" value="NZ_CADFGL010000037.1"/>
</dbReference>